<reference evidence="2 3" key="1">
    <citation type="journal article" date="2012" name="Stand. Genomic Sci.">
        <title>Complete genome sequence of the aerobic, heterotroph Marinithermus hydrothermalis type strain (T1(T)) from a deep-sea hydrothermal vent chimney.</title>
        <authorList>
            <person name="Copeland A."/>
            <person name="Gu W."/>
            <person name="Yasawong M."/>
            <person name="Lapidus A."/>
            <person name="Lucas S."/>
            <person name="Deshpande S."/>
            <person name="Pagani I."/>
            <person name="Tapia R."/>
            <person name="Cheng J.F."/>
            <person name="Goodwin L.A."/>
            <person name="Pitluck S."/>
            <person name="Liolios K."/>
            <person name="Ivanova N."/>
            <person name="Mavromatis K."/>
            <person name="Mikhailova N."/>
            <person name="Pati A."/>
            <person name="Chen A."/>
            <person name="Palaniappan K."/>
            <person name="Land M."/>
            <person name="Pan C."/>
            <person name="Brambilla E.M."/>
            <person name="Rohde M."/>
            <person name="Tindall B.J."/>
            <person name="Sikorski J."/>
            <person name="Goker M."/>
            <person name="Detter J.C."/>
            <person name="Bristow J."/>
            <person name="Eisen J.A."/>
            <person name="Markowitz V."/>
            <person name="Hugenholtz P."/>
            <person name="Kyrpides N.C."/>
            <person name="Klenk H.P."/>
            <person name="Woyke T."/>
        </authorList>
    </citation>
    <scope>NUCLEOTIDE SEQUENCE [LARGE SCALE GENOMIC DNA]</scope>
    <source>
        <strain evidence="3">DSM 14884 / JCM 11576 / T1</strain>
    </source>
</reference>
<dbReference type="KEGG" id="mhd:Marky_0559"/>
<dbReference type="eggNOG" id="COG1895">
    <property type="taxonomic scope" value="Bacteria"/>
</dbReference>
<dbReference type="Pfam" id="PF05168">
    <property type="entry name" value="HEPN"/>
    <property type="match status" value="1"/>
</dbReference>
<evidence type="ECO:0000313" key="3">
    <source>
        <dbReference type="Proteomes" id="UP000007030"/>
    </source>
</evidence>
<keyword evidence="3" id="KW-1185">Reference proteome</keyword>
<gene>
    <name evidence="2" type="ordered locus">Marky_0559</name>
</gene>
<dbReference type="Gene3D" id="1.20.120.330">
    <property type="entry name" value="Nucleotidyltransferases domain 2"/>
    <property type="match status" value="1"/>
</dbReference>
<protein>
    <submittedName>
        <fullName evidence="2">HEPN domain protein</fullName>
    </submittedName>
</protein>
<proteinExistence type="predicted"/>
<dbReference type="STRING" id="869210.Marky_0559"/>
<dbReference type="RefSeq" id="WP_013703362.1">
    <property type="nucleotide sequence ID" value="NC_015387.1"/>
</dbReference>
<dbReference type="EMBL" id="CP002630">
    <property type="protein sequence ID" value="AEB11310.1"/>
    <property type="molecule type" value="Genomic_DNA"/>
</dbReference>
<evidence type="ECO:0000313" key="2">
    <source>
        <dbReference type="EMBL" id="AEB11310.1"/>
    </source>
</evidence>
<name>F2NNT6_MARHT</name>
<dbReference type="AlphaFoldDB" id="F2NNT6"/>
<dbReference type="InterPro" id="IPR007842">
    <property type="entry name" value="HEPN_dom"/>
</dbReference>
<dbReference type="Proteomes" id="UP000007030">
    <property type="component" value="Chromosome"/>
</dbReference>
<accession>F2NNT6</accession>
<organism evidence="2 3">
    <name type="scientific">Marinithermus hydrothermalis (strain DSM 14884 / JCM 11576 / T1)</name>
    <dbReference type="NCBI Taxonomy" id="869210"/>
    <lineage>
        <taxon>Bacteria</taxon>
        <taxon>Thermotogati</taxon>
        <taxon>Deinococcota</taxon>
        <taxon>Deinococci</taxon>
        <taxon>Thermales</taxon>
        <taxon>Thermaceae</taxon>
        <taxon>Marinithermus</taxon>
    </lineage>
</organism>
<dbReference type="HOGENOM" id="CLU_1893692_0_0_0"/>
<sequence length="134" mass="15497">MPLELRHEAWRRAEEDLQAARLLLGHSPRASLSRAYYAMHWALVAYYLEAGRSFPHRKALLRTFSEEAEGTDLAAWARRVRQAERLRERADYDLSRATSRKTAREVVIWAQELIRALRSRQASRVPNPGGRKSG</sequence>
<feature type="domain" description="HEPN" evidence="1">
    <location>
        <begin position="9"/>
        <end position="118"/>
    </location>
</feature>
<evidence type="ECO:0000259" key="1">
    <source>
        <dbReference type="Pfam" id="PF05168"/>
    </source>
</evidence>